<reference evidence="1" key="1">
    <citation type="submission" date="2020-12" db="EMBL/GenBank/DDBJ databases">
        <title>PHA producing bacteria isolated from mangrove.</title>
        <authorList>
            <person name="Zheng W."/>
            <person name="Yu S."/>
            <person name="Huang Y."/>
        </authorList>
    </citation>
    <scope>NUCLEOTIDE SEQUENCE</scope>
    <source>
        <strain evidence="1">GN8-5</strain>
    </source>
</reference>
<dbReference type="AlphaFoldDB" id="A0A939DY74"/>
<gene>
    <name evidence="1" type="ORF">JF543_11225</name>
</gene>
<protein>
    <submittedName>
        <fullName evidence="1">Peptidase C39 family protein</fullName>
    </submittedName>
</protein>
<sequence length="354" mass="38642">MPTALRACAVAPIDVAAELVDLVDPDRLERWRHAPAAYRPCAWIVRDEAGTIQAAALTSGRPATSAIKIRDVWWTDDDAARALIEGVCAQSATDGDVAVKWEVPAGEGLPAFADELGFIAMRRPWAAVGTEQFDGYVRWLVPTTHQERGYYAQTTLFTCGAVAALIAAEGSAAGGFADDQSHRDVEVGFWRRASNYPACEPIGLAVALHEHLRDARIEVALDTEGPALLEGFEGFDHSFRAELQADSLRQAGESGIPVRRDRVAIAEIVERVEGGEQALLLIDEEPMHGETGPHWIVAHARVGDALVVEDPWINVDTGETWVDTHELPVRPDDLDRLVRWSDEAYRGVVFAKAV</sequence>
<name>A0A939DY74_9MICO</name>
<dbReference type="RefSeq" id="WP_206824379.1">
    <property type="nucleotide sequence ID" value="NZ_JAEMWU010000002.1"/>
</dbReference>
<comment type="caution">
    <text evidence="1">The sequence shown here is derived from an EMBL/GenBank/DDBJ whole genome shotgun (WGS) entry which is preliminary data.</text>
</comment>
<evidence type="ECO:0000313" key="2">
    <source>
        <dbReference type="Proteomes" id="UP000664385"/>
    </source>
</evidence>
<dbReference type="InterPro" id="IPR021770">
    <property type="entry name" value="DUF3335"/>
</dbReference>
<dbReference type="Proteomes" id="UP000664385">
    <property type="component" value="Unassembled WGS sequence"/>
</dbReference>
<dbReference type="Pfam" id="PF11814">
    <property type="entry name" value="DUF3335"/>
    <property type="match status" value="1"/>
</dbReference>
<dbReference type="EMBL" id="JAEMWU010000002">
    <property type="protein sequence ID" value="MBN8206524.1"/>
    <property type="molecule type" value="Genomic_DNA"/>
</dbReference>
<accession>A0A939DY74</accession>
<organism evidence="1 2">
    <name type="scientific">Microbacterium esteraromaticum</name>
    <dbReference type="NCBI Taxonomy" id="57043"/>
    <lineage>
        <taxon>Bacteria</taxon>
        <taxon>Bacillati</taxon>
        <taxon>Actinomycetota</taxon>
        <taxon>Actinomycetes</taxon>
        <taxon>Micrococcales</taxon>
        <taxon>Microbacteriaceae</taxon>
        <taxon>Microbacterium</taxon>
    </lineage>
</organism>
<evidence type="ECO:0000313" key="1">
    <source>
        <dbReference type="EMBL" id="MBN8206524.1"/>
    </source>
</evidence>
<proteinExistence type="predicted"/>